<keyword evidence="9" id="KW-0238">DNA-binding</keyword>
<evidence type="ECO:0000256" key="3">
    <source>
        <dbReference type="ARBA" id="ARBA00012720"/>
    </source>
</evidence>
<keyword evidence="6 19" id="KW-0863">Zinc-finger</keyword>
<dbReference type="GO" id="GO:0008534">
    <property type="term" value="F:oxidized purine nucleobase lesion DNA N-glycosylase activity"/>
    <property type="evidence" value="ECO:0007669"/>
    <property type="project" value="UniProtKB-ARBA"/>
</dbReference>
<dbReference type="SUPFAM" id="SSF57716">
    <property type="entry name" value="Glucocorticoid receptor-like (DNA-binding domain)"/>
    <property type="match status" value="1"/>
</dbReference>
<keyword evidence="7 23" id="KW-0378">Hydrolase</keyword>
<feature type="domain" description="FPG-type" evidence="21">
    <location>
        <begin position="292"/>
        <end position="326"/>
    </location>
</feature>
<keyword evidence="4" id="KW-0479">Metal-binding</keyword>
<dbReference type="InterPro" id="IPR015886">
    <property type="entry name" value="H2TH_FPG"/>
</dbReference>
<feature type="region of interest" description="Disordered" evidence="20">
    <location>
        <begin position="1"/>
        <end position="59"/>
    </location>
</feature>
<evidence type="ECO:0000256" key="7">
    <source>
        <dbReference type="ARBA" id="ARBA00022801"/>
    </source>
</evidence>
<dbReference type="InterPro" id="IPR000214">
    <property type="entry name" value="Znf_DNA_glyclase/AP_lyase"/>
</dbReference>
<sequence>RVHRGGRRRLPSPRRPPPGRRVGTVPLPRRPCATGAASGRRPAVPPPSVRLSSDGEPAVPEGHTIHRLAEDHRARFLDRPVRVSSPQGKFSDAAALLDGQPLTDAEAHGKHLFLGFGALGWVHIHLGLFGKVDFGDAPAPPPTDTVRLRLTTPKAHVDLRGPTTCALITDGEKTAVHERLGPDPLRPDDDPDRVWARLSRSRTTVAALLLDQKIIAGVGNVYRAEVLFRLGIDPYRAGRDITRAEWDAIWADLVELMREGVRNNRIDTVRPEHMPEAMGRPPRVDDHGGEVYVYRRDRRPCHVCGTEVRTAGLAARNLFWCPACQRR</sequence>
<dbReference type="GO" id="GO:0003684">
    <property type="term" value="F:damaged DNA binding"/>
    <property type="evidence" value="ECO:0007669"/>
    <property type="project" value="InterPro"/>
</dbReference>
<dbReference type="AlphaFoldDB" id="E2Q3Q2"/>
<dbReference type="GO" id="GO:0006979">
    <property type="term" value="P:response to oxidative stress"/>
    <property type="evidence" value="ECO:0007669"/>
    <property type="project" value="UniProtKB-ARBA"/>
</dbReference>
<dbReference type="FunFam" id="1.10.8.50:FF:000003">
    <property type="entry name" value="Formamidopyrimidine-DNA glycosylase"/>
    <property type="match status" value="1"/>
</dbReference>
<evidence type="ECO:0000256" key="15">
    <source>
        <dbReference type="ARBA" id="ARBA00072653"/>
    </source>
</evidence>
<dbReference type="STRING" id="1901.BB341_19310"/>
<dbReference type="Proteomes" id="UP000002357">
    <property type="component" value="Chromosome"/>
</dbReference>
<evidence type="ECO:0000256" key="14">
    <source>
        <dbReference type="ARBA" id="ARBA00044632"/>
    </source>
</evidence>
<evidence type="ECO:0000313" key="23">
    <source>
        <dbReference type="EMBL" id="EFG06872.1"/>
    </source>
</evidence>
<dbReference type="EMBL" id="CM000913">
    <property type="protein sequence ID" value="EFG06872.1"/>
    <property type="molecule type" value="Genomic_DNA"/>
</dbReference>
<accession>E2Q3Q2</accession>
<dbReference type="InterPro" id="IPR010979">
    <property type="entry name" value="Ribosomal_uS13-like_H2TH"/>
</dbReference>
<dbReference type="GO" id="GO:0006284">
    <property type="term" value="P:base-excision repair"/>
    <property type="evidence" value="ECO:0007669"/>
    <property type="project" value="InterPro"/>
</dbReference>
<dbReference type="PANTHER" id="PTHR42697">
    <property type="entry name" value="ENDONUCLEASE 8"/>
    <property type="match status" value="1"/>
</dbReference>
<name>E2Q3Q2_STRCL</name>
<dbReference type="Gene3D" id="3.20.190.10">
    <property type="entry name" value="MutM-like, N-terminal"/>
    <property type="match status" value="1"/>
</dbReference>
<evidence type="ECO:0000256" key="8">
    <source>
        <dbReference type="ARBA" id="ARBA00022833"/>
    </source>
</evidence>
<dbReference type="PROSITE" id="PS01242">
    <property type="entry name" value="ZF_FPG_1"/>
    <property type="match status" value="1"/>
</dbReference>
<dbReference type="Pfam" id="PF06827">
    <property type="entry name" value="zf-FPG_IleRS"/>
    <property type="match status" value="1"/>
</dbReference>
<dbReference type="SMART" id="SM00898">
    <property type="entry name" value="Fapy_DNA_glyco"/>
    <property type="match status" value="1"/>
</dbReference>
<keyword evidence="8" id="KW-0862">Zinc</keyword>
<evidence type="ECO:0000256" key="10">
    <source>
        <dbReference type="ARBA" id="ARBA00023204"/>
    </source>
</evidence>
<dbReference type="SMART" id="SM01232">
    <property type="entry name" value="H2TH"/>
    <property type="match status" value="1"/>
</dbReference>
<feature type="non-terminal residue" evidence="23">
    <location>
        <position position="1"/>
    </location>
</feature>
<gene>
    <name evidence="23" type="primary">nei1</name>
    <name evidence="23" type="ORF">SCLAV_1798</name>
</gene>
<dbReference type="InterPro" id="IPR035937">
    <property type="entry name" value="FPG_N"/>
</dbReference>
<dbReference type="eggNOG" id="COG0266">
    <property type="taxonomic scope" value="Bacteria"/>
</dbReference>
<evidence type="ECO:0000256" key="5">
    <source>
        <dbReference type="ARBA" id="ARBA00022763"/>
    </source>
</evidence>
<protein>
    <recommendedName>
        <fullName evidence="15">Endonuclease 8 1</fullName>
        <ecNumber evidence="3">4.2.99.18</ecNumber>
    </recommendedName>
    <alternativeName>
        <fullName evidence="17">DNA glycosylase/AP lyase Nei 1</fullName>
    </alternativeName>
    <alternativeName>
        <fullName evidence="16">DNA-(apurinic or apyrimidinic site) lyase Nei 1</fullName>
    </alternativeName>
    <alternativeName>
        <fullName evidence="18">Endonuclease VIII 1</fullName>
    </alternativeName>
</protein>
<dbReference type="SUPFAM" id="SSF46946">
    <property type="entry name" value="S13-like H2TH domain"/>
    <property type="match status" value="1"/>
</dbReference>
<keyword evidence="11" id="KW-0456">Lyase</keyword>
<dbReference type="CDD" id="cd08970">
    <property type="entry name" value="AcNei1_N"/>
    <property type="match status" value="1"/>
</dbReference>
<keyword evidence="12" id="KW-0511">Multifunctional enzyme</keyword>
<evidence type="ECO:0000259" key="21">
    <source>
        <dbReference type="PROSITE" id="PS51066"/>
    </source>
</evidence>
<comment type="catalytic activity">
    <reaction evidence="14">
        <text>2'-deoxyribonucleotide-(2'-deoxyribose 5'-phosphate)-2'-deoxyribonucleotide-DNA = a 3'-end 2'-deoxyribonucleotide-(2,3-dehydro-2,3-deoxyribose 5'-phosphate)-DNA + a 5'-end 5'-phospho-2'-deoxyribonucleoside-DNA + H(+)</text>
        <dbReference type="Rhea" id="RHEA:66592"/>
        <dbReference type="Rhea" id="RHEA-COMP:13180"/>
        <dbReference type="Rhea" id="RHEA-COMP:16897"/>
        <dbReference type="Rhea" id="RHEA-COMP:17067"/>
        <dbReference type="ChEBI" id="CHEBI:15378"/>
        <dbReference type="ChEBI" id="CHEBI:136412"/>
        <dbReference type="ChEBI" id="CHEBI:157695"/>
        <dbReference type="ChEBI" id="CHEBI:167181"/>
        <dbReference type="EC" id="4.2.99.18"/>
    </reaction>
</comment>
<evidence type="ECO:0000256" key="19">
    <source>
        <dbReference type="PROSITE-ProRule" id="PRU00391"/>
    </source>
</evidence>
<feature type="compositionally biased region" description="Low complexity" evidence="20">
    <location>
        <begin position="20"/>
        <end position="31"/>
    </location>
</feature>
<dbReference type="GO" id="GO:0000703">
    <property type="term" value="F:oxidized pyrimidine nucleobase lesion DNA N-glycosylase activity"/>
    <property type="evidence" value="ECO:0007669"/>
    <property type="project" value="TreeGrafter"/>
</dbReference>
<keyword evidence="24" id="KW-1185">Reference proteome</keyword>
<dbReference type="PROSITE" id="PS51068">
    <property type="entry name" value="FPG_CAT"/>
    <property type="match status" value="1"/>
</dbReference>
<evidence type="ECO:0000256" key="20">
    <source>
        <dbReference type="SAM" id="MobiDB-lite"/>
    </source>
</evidence>
<dbReference type="Pfam" id="PF06831">
    <property type="entry name" value="H2TH"/>
    <property type="match status" value="1"/>
</dbReference>
<evidence type="ECO:0000256" key="17">
    <source>
        <dbReference type="ARBA" id="ARBA00076830"/>
    </source>
</evidence>
<dbReference type="InterPro" id="IPR015887">
    <property type="entry name" value="DNA_glyclase_Znf_dom_DNA_BS"/>
</dbReference>
<evidence type="ECO:0000256" key="4">
    <source>
        <dbReference type="ARBA" id="ARBA00022723"/>
    </source>
</evidence>
<evidence type="ECO:0000313" key="24">
    <source>
        <dbReference type="Proteomes" id="UP000002357"/>
    </source>
</evidence>
<feature type="domain" description="Formamidopyrimidine-DNA glycosylase catalytic" evidence="22">
    <location>
        <begin position="57"/>
        <end position="157"/>
    </location>
</feature>
<evidence type="ECO:0000256" key="9">
    <source>
        <dbReference type="ARBA" id="ARBA00023125"/>
    </source>
</evidence>
<dbReference type="GO" id="GO:0140078">
    <property type="term" value="F:class I DNA-(apurinic or apyrimidinic site) endonuclease activity"/>
    <property type="evidence" value="ECO:0007669"/>
    <property type="project" value="UniProtKB-EC"/>
</dbReference>
<comment type="cofactor">
    <cofactor evidence="1">
        <name>Zn(2+)</name>
        <dbReference type="ChEBI" id="CHEBI:29105"/>
    </cofactor>
</comment>
<evidence type="ECO:0000256" key="6">
    <source>
        <dbReference type="ARBA" id="ARBA00022771"/>
    </source>
</evidence>
<dbReference type="SUPFAM" id="SSF81624">
    <property type="entry name" value="N-terminal domain of MutM-like DNA repair proteins"/>
    <property type="match status" value="1"/>
</dbReference>
<evidence type="ECO:0000256" key="11">
    <source>
        <dbReference type="ARBA" id="ARBA00023239"/>
    </source>
</evidence>
<evidence type="ECO:0000259" key="22">
    <source>
        <dbReference type="PROSITE" id="PS51068"/>
    </source>
</evidence>
<evidence type="ECO:0000256" key="1">
    <source>
        <dbReference type="ARBA" id="ARBA00001947"/>
    </source>
</evidence>
<evidence type="ECO:0000256" key="12">
    <source>
        <dbReference type="ARBA" id="ARBA00023268"/>
    </source>
</evidence>
<evidence type="ECO:0000256" key="18">
    <source>
        <dbReference type="ARBA" id="ARBA00081466"/>
    </source>
</evidence>
<evidence type="ECO:0000256" key="2">
    <source>
        <dbReference type="ARBA" id="ARBA00009409"/>
    </source>
</evidence>
<dbReference type="Pfam" id="PF01149">
    <property type="entry name" value="Fapy_DNA_glyco"/>
    <property type="match status" value="1"/>
</dbReference>
<keyword evidence="10" id="KW-0234">DNA repair</keyword>
<evidence type="ECO:0000256" key="13">
    <source>
        <dbReference type="ARBA" id="ARBA00023295"/>
    </source>
</evidence>
<evidence type="ECO:0000256" key="16">
    <source>
        <dbReference type="ARBA" id="ARBA00076224"/>
    </source>
</evidence>
<dbReference type="InterPro" id="IPR012319">
    <property type="entry name" value="FPG_cat"/>
</dbReference>
<proteinExistence type="inferred from homology"/>
<dbReference type="PROSITE" id="PS51066">
    <property type="entry name" value="ZF_FPG_2"/>
    <property type="match status" value="1"/>
</dbReference>
<keyword evidence="5" id="KW-0227">DNA damage</keyword>
<reference evidence="23 24" key="1">
    <citation type="journal article" date="2010" name="Genome Biol. Evol.">
        <title>The sequence of a 1.8-mb bacterial linear plasmid reveals a rich evolutionary reservoir of secondary metabolic pathways.</title>
        <authorList>
            <person name="Medema M.H."/>
            <person name="Trefzer A."/>
            <person name="Kovalchuk A."/>
            <person name="van den Berg M."/>
            <person name="Mueller U."/>
            <person name="Heijne W."/>
            <person name="Wu L."/>
            <person name="Alam M.T."/>
            <person name="Ronning C.M."/>
            <person name="Nierman W.C."/>
            <person name="Bovenberg R.A.L."/>
            <person name="Breitling R."/>
            <person name="Takano E."/>
        </authorList>
    </citation>
    <scope>NUCLEOTIDE SEQUENCE [LARGE SCALE GENOMIC DNA]</scope>
    <source>
        <strain evidence="24">ATCC 27064 / DSM 738 / JCM 4710 / NBRC 13307 / NCIMB 12785 / NRRL 3585 / VKM Ac-602</strain>
    </source>
</reference>
<dbReference type="PANTHER" id="PTHR42697:SF3">
    <property type="entry name" value="ENDONUCLEASE 8 1"/>
    <property type="match status" value="1"/>
</dbReference>
<feature type="compositionally biased region" description="Basic residues" evidence="20">
    <location>
        <begin position="1"/>
        <end position="12"/>
    </location>
</feature>
<dbReference type="GO" id="GO:0003690">
    <property type="term" value="F:double-stranded DNA binding"/>
    <property type="evidence" value="ECO:0007669"/>
    <property type="project" value="UniProtKB-ARBA"/>
</dbReference>
<dbReference type="InterPro" id="IPR010663">
    <property type="entry name" value="Znf_FPG/IleRS"/>
</dbReference>
<dbReference type="GO" id="GO:0008270">
    <property type="term" value="F:zinc ion binding"/>
    <property type="evidence" value="ECO:0007669"/>
    <property type="project" value="UniProtKB-KW"/>
</dbReference>
<dbReference type="Gene3D" id="1.10.8.50">
    <property type="match status" value="1"/>
</dbReference>
<comment type="similarity">
    <text evidence="2">Belongs to the FPG family.</text>
</comment>
<keyword evidence="13 23" id="KW-0326">Glycosidase</keyword>
<dbReference type="FunFam" id="3.20.190.10:FF:000007">
    <property type="entry name" value="DNA glycosylase"/>
    <property type="match status" value="1"/>
</dbReference>
<dbReference type="EC" id="4.2.99.18" evidence="3"/>
<organism evidence="23 24">
    <name type="scientific">Streptomyces clavuligerus</name>
    <dbReference type="NCBI Taxonomy" id="1901"/>
    <lineage>
        <taxon>Bacteria</taxon>
        <taxon>Bacillati</taxon>
        <taxon>Actinomycetota</taxon>
        <taxon>Actinomycetes</taxon>
        <taxon>Kitasatosporales</taxon>
        <taxon>Streptomycetaceae</taxon>
        <taxon>Streptomyces</taxon>
    </lineage>
</organism>